<proteinExistence type="predicted"/>
<dbReference type="EMBL" id="JAQQAL010000049">
    <property type="protein sequence ID" value="MDC7228489.1"/>
    <property type="molecule type" value="Genomic_DNA"/>
</dbReference>
<dbReference type="Proteomes" id="UP001221217">
    <property type="component" value="Unassembled WGS sequence"/>
</dbReference>
<keyword evidence="1" id="KW-0732">Signal</keyword>
<name>A0AAJ1II15_9SPIO</name>
<feature type="signal peptide" evidence="1">
    <location>
        <begin position="1"/>
        <end position="20"/>
    </location>
</feature>
<gene>
    <name evidence="2" type="ORF">PQJ61_17135</name>
</gene>
<evidence type="ECO:0000313" key="3">
    <source>
        <dbReference type="Proteomes" id="UP001221217"/>
    </source>
</evidence>
<comment type="caution">
    <text evidence="2">The sequence shown here is derived from an EMBL/GenBank/DDBJ whole genome shotgun (WGS) entry which is preliminary data.</text>
</comment>
<evidence type="ECO:0000256" key="1">
    <source>
        <dbReference type="SAM" id="SignalP"/>
    </source>
</evidence>
<evidence type="ECO:0000313" key="2">
    <source>
        <dbReference type="EMBL" id="MDC7228489.1"/>
    </source>
</evidence>
<organism evidence="2 3">
    <name type="scientific">Candidatus Thalassospirochaeta sargassi</name>
    <dbReference type="NCBI Taxonomy" id="3119039"/>
    <lineage>
        <taxon>Bacteria</taxon>
        <taxon>Pseudomonadati</taxon>
        <taxon>Spirochaetota</taxon>
        <taxon>Spirochaetia</taxon>
        <taxon>Spirochaetales</taxon>
        <taxon>Spirochaetaceae</taxon>
        <taxon>Candidatus Thalassospirochaeta</taxon>
    </lineage>
</organism>
<reference evidence="2 3" key="1">
    <citation type="submission" date="2022-12" db="EMBL/GenBank/DDBJ databases">
        <title>Metagenome assembled genome from gulf of manar.</title>
        <authorList>
            <person name="Kohli P."/>
            <person name="Pk S."/>
            <person name="Venkata Ramana C."/>
            <person name="Sasikala C."/>
        </authorList>
    </citation>
    <scope>NUCLEOTIDE SEQUENCE [LARGE SCALE GENOMIC DNA]</scope>
    <source>
        <strain evidence="2">JB008</strain>
    </source>
</reference>
<accession>A0AAJ1II15</accession>
<sequence length="336" mass="35400">MKKSLIVLAVLLLVGGFVFAEAGVSGEFTLGASDVFTTDASTSVINAEINITADVDEYTSVAVELDSEGDDWTDQNVALDDFRLSSNILGALGVEEVSLDLTVGLFTSYFSNWNYVSRSGEEFYYSTASGVIFTSAETTDLAFSLDLGYKGYDVMYWMDMYASEMAAAISGTPVEGANFLVGYAASIADMTAGGIWVEGGYEFEAGPASLLIPASFVYDLASESYGWSSGIAVDVDAYHFSTAVGGSTDKSAFADCLIELSTSVVENADIYVIADMDFSADSAFQSVDLGGMYNFGAFGLGAGYVLASADDVETIILSDSSSMNGSGIYLCADVDF</sequence>
<dbReference type="AlphaFoldDB" id="A0AAJ1II15"/>
<evidence type="ECO:0008006" key="4">
    <source>
        <dbReference type="Google" id="ProtNLM"/>
    </source>
</evidence>
<feature type="chain" id="PRO_5042529041" description="Porin domain-containing protein" evidence="1">
    <location>
        <begin position="21"/>
        <end position="336"/>
    </location>
</feature>
<protein>
    <recommendedName>
        <fullName evidence="4">Porin domain-containing protein</fullName>
    </recommendedName>
</protein>